<dbReference type="RefSeq" id="WP_137336296.1">
    <property type="nucleotide sequence ID" value="NZ_CP040078.1"/>
</dbReference>
<dbReference type="Gene3D" id="3.30.559.10">
    <property type="entry name" value="Chloramphenicol acetyltransferase-like domain"/>
    <property type="match status" value="1"/>
</dbReference>
<dbReference type="GO" id="GO:0016407">
    <property type="term" value="F:acetyltransferase activity"/>
    <property type="evidence" value="ECO:0007669"/>
    <property type="project" value="TreeGrafter"/>
</dbReference>
<dbReference type="EC" id="2.3.1.-" evidence="7"/>
<feature type="domain" description="Peripheral subunit-binding (PSBD)" evidence="9">
    <location>
        <begin position="123"/>
        <end position="160"/>
    </location>
</feature>
<keyword evidence="11" id="KW-1185">Reference proteome</keyword>
<dbReference type="PROSITE" id="PS00189">
    <property type="entry name" value="LIPOYL"/>
    <property type="match status" value="1"/>
</dbReference>
<dbReference type="SUPFAM" id="SSF51230">
    <property type="entry name" value="Single hybrid motif"/>
    <property type="match status" value="1"/>
</dbReference>
<dbReference type="AlphaFoldDB" id="A0A4P8IYK0"/>
<dbReference type="Proteomes" id="UP000298656">
    <property type="component" value="Chromosome 2"/>
</dbReference>
<evidence type="ECO:0000259" key="8">
    <source>
        <dbReference type="PROSITE" id="PS50968"/>
    </source>
</evidence>
<dbReference type="InterPro" id="IPR003016">
    <property type="entry name" value="2-oxoA_DH_lipoyl-BS"/>
</dbReference>
<dbReference type="PROSITE" id="PS50968">
    <property type="entry name" value="BIOTINYL_LIPOYL"/>
    <property type="match status" value="1"/>
</dbReference>
<proteinExistence type="inferred from homology"/>
<organism evidence="10 11">
    <name type="scientific">Trinickia violacea</name>
    <dbReference type="NCBI Taxonomy" id="2571746"/>
    <lineage>
        <taxon>Bacteria</taxon>
        <taxon>Pseudomonadati</taxon>
        <taxon>Pseudomonadota</taxon>
        <taxon>Betaproteobacteria</taxon>
        <taxon>Burkholderiales</taxon>
        <taxon>Burkholderiaceae</taxon>
        <taxon>Trinickia</taxon>
    </lineage>
</organism>
<gene>
    <name evidence="10" type="ORF">FAZ95_31285</name>
</gene>
<dbReference type="SUPFAM" id="SSF47005">
    <property type="entry name" value="Peripheral subunit-binding domain of 2-oxo acid dehydrogenase complex"/>
    <property type="match status" value="1"/>
</dbReference>
<dbReference type="GO" id="GO:0031405">
    <property type="term" value="F:lipoic acid binding"/>
    <property type="evidence" value="ECO:0007669"/>
    <property type="project" value="TreeGrafter"/>
</dbReference>
<evidence type="ECO:0000256" key="6">
    <source>
        <dbReference type="ARBA" id="ARBA00023315"/>
    </source>
</evidence>
<dbReference type="InterPro" id="IPR000089">
    <property type="entry name" value="Biotin_lipoyl"/>
</dbReference>
<evidence type="ECO:0000256" key="3">
    <source>
        <dbReference type="ARBA" id="ARBA00011484"/>
    </source>
</evidence>
<dbReference type="PANTHER" id="PTHR43178">
    <property type="entry name" value="DIHYDROLIPOAMIDE ACETYLTRANSFERASE COMPONENT OF PYRUVATE DEHYDROGENASE COMPLEX"/>
    <property type="match status" value="1"/>
</dbReference>
<dbReference type="Pfam" id="PF00198">
    <property type="entry name" value="2-oxoacid_dh"/>
    <property type="match status" value="1"/>
</dbReference>
<evidence type="ECO:0000256" key="5">
    <source>
        <dbReference type="ARBA" id="ARBA00022823"/>
    </source>
</evidence>
<dbReference type="InterPro" id="IPR011053">
    <property type="entry name" value="Single_hybrid_motif"/>
</dbReference>
<dbReference type="InterPro" id="IPR004167">
    <property type="entry name" value="PSBD"/>
</dbReference>
<keyword evidence="4 7" id="KW-0808">Transferase</keyword>
<evidence type="ECO:0000259" key="9">
    <source>
        <dbReference type="PROSITE" id="PS51826"/>
    </source>
</evidence>
<sequence length="377" mass="39333">MKIFKLPDLGEGLQEAEIVEWHAKLGDDVRADQPLLSVETAKAIVEIPSPQSGRIAKLFGQPGDIVHLGAPLVAFEGEADDADAGTVVGHMAVGQQVVQETPAAIGGTGGIGSGGGAGVGAIKAMPAVRALARKLDVDLAMVTPSGPEGVITAADVQRVAKVLAELGPPEVLRGVRRAMAQNMARAQSEVAAATVIDDADIHAWPPHTDVTIRLIRALVAGCSAEPGLNAWFDGHTGRRHVLEKIDLGIAVDLPDGLFVPVLRNVAHRDAADLRGGLDRMRADIRARKIPPEEMRGNTITLSNFGMIAGKYAAPVVVPPTVAILGAGRIHEQVVAADGVPAVHRILPLSLTFDHRVVTGGEAARFLAATIADLQMAQ</sequence>
<evidence type="ECO:0000256" key="7">
    <source>
        <dbReference type="RuleBase" id="RU003423"/>
    </source>
</evidence>
<evidence type="ECO:0000256" key="4">
    <source>
        <dbReference type="ARBA" id="ARBA00022679"/>
    </source>
</evidence>
<dbReference type="SUPFAM" id="SSF52777">
    <property type="entry name" value="CoA-dependent acyltransferases"/>
    <property type="match status" value="1"/>
</dbReference>
<dbReference type="KEGG" id="tvl:FAZ95_31285"/>
<dbReference type="PANTHER" id="PTHR43178:SF12">
    <property type="entry name" value="DIHYDROLIPOAMIDE ACETYLTRANSFERASE COMPONENT OF PYRUVATE DEHYDROGENASE COMPLEX"/>
    <property type="match status" value="1"/>
</dbReference>
<feature type="domain" description="Lipoyl-binding" evidence="8">
    <location>
        <begin position="1"/>
        <end position="76"/>
    </location>
</feature>
<name>A0A4P8IYK0_9BURK</name>
<comment type="similarity">
    <text evidence="2 7">Belongs to the 2-oxoacid dehydrogenase family.</text>
</comment>
<keyword evidence="6 7" id="KW-0012">Acyltransferase</keyword>
<dbReference type="PROSITE" id="PS51826">
    <property type="entry name" value="PSBD"/>
    <property type="match status" value="1"/>
</dbReference>
<keyword evidence="5 7" id="KW-0450">Lipoyl</keyword>
<dbReference type="InterPro" id="IPR001078">
    <property type="entry name" value="2-oxoacid_DH_actylTfrase"/>
</dbReference>
<dbReference type="OrthoDB" id="9805770at2"/>
<comment type="subunit">
    <text evidence="3">Forms a 24-polypeptide structural core with octahedral symmetry.</text>
</comment>
<dbReference type="Gene3D" id="2.40.50.100">
    <property type="match status" value="1"/>
</dbReference>
<dbReference type="Pfam" id="PF02817">
    <property type="entry name" value="E3_binding"/>
    <property type="match status" value="1"/>
</dbReference>
<dbReference type="InterPro" id="IPR036625">
    <property type="entry name" value="E3-bd_dom_sf"/>
</dbReference>
<dbReference type="EMBL" id="CP040078">
    <property type="protein sequence ID" value="QCP53526.1"/>
    <property type="molecule type" value="Genomic_DNA"/>
</dbReference>
<evidence type="ECO:0000313" key="10">
    <source>
        <dbReference type="EMBL" id="QCP53526.1"/>
    </source>
</evidence>
<dbReference type="CDD" id="cd06849">
    <property type="entry name" value="lipoyl_domain"/>
    <property type="match status" value="1"/>
</dbReference>
<dbReference type="Pfam" id="PF00364">
    <property type="entry name" value="Biotin_lipoyl"/>
    <property type="match status" value="1"/>
</dbReference>
<evidence type="ECO:0000313" key="11">
    <source>
        <dbReference type="Proteomes" id="UP000298656"/>
    </source>
</evidence>
<dbReference type="GO" id="GO:0005737">
    <property type="term" value="C:cytoplasm"/>
    <property type="evidence" value="ECO:0007669"/>
    <property type="project" value="TreeGrafter"/>
</dbReference>
<protein>
    <recommendedName>
        <fullName evidence="7">Dihydrolipoamide acetyltransferase component of pyruvate dehydrogenase complex</fullName>
        <ecNumber evidence="7">2.3.1.-</ecNumber>
    </recommendedName>
</protein>
<reference evidence="10 11" key="1">
    <citation type="submission" date="2019-05" db="EMBL/GenBank/DDBJ databases">
        <title>Burkholderia sp. DHOD12, isolated from subtropical forest soil.</title>
        <authorList>
            <person name="Gao Z.-H."/>
            <person name="Qiu L.-H."/>
        </authorList>
    </citation>
    <scope>NUCLEOTIDE SEQUENCE [LARGE SCALE GENOMIC DNA]</scope>
    <source>
        <strain evidence="10 11">DHOD12</strain>
    </source>
</reference>
<dbReference type="Gene3D" id="4.10.320.10">
    <property type="entry name" value="E3-binding domain"/>
    <property type="match status" value="1"/>
</dbReference>
<dbReference type="InterPro" id="IPR050743">
    <property type="entry name" value="2-oxoacid_DH_E2_comp"/>
</dbReference>
<accession>A0A4P8IYK0</accession>
<evidence type="ECO:0000256" key="2">
    <source>
        <dbReference type="ARBA" id="ARBA00007317"/>
    </source>
</evidence>
<evidence type="ECO:0000256" key="1">
    <source>
        <dbReference type="ARBA" id="ARBA00001938"/>
    </source>
</evidence>
<comment type="cofactor">
    <cofactor evidence="1 7">
        <name>(R)-lipoate</name>
        <dbReference type="ChEBI" id="CHEBI:83088"/>
    </cofactor>
</comment>
<dbReference type="InterPro" id="IPR023213">
    <property type="entry name" value="CAT-like_dom_sf"/>
</dbReference>